<feature type="signal peptide" evidence="1">
    <location>
        <begin position="1"/>
        <end position="25"/>
    </location>
</feature>
<organism evidence="2 3">
    <name type="scientific">Roseicella frigidaeris</name>
    <dbReference type="NCBI Taxonomy" id="2230885"/>
    <lineage>
        <taxon>Bacteria</taxon>
        <taxon>Pseudomonadati</taxon>
        <taxon>Pseudomonadota</taxon>
        <taxon>Alphaproteobacteria</taxon>
        <taxon>Acetobacterales</taxon>
        <taxon>Roseomonadaceae</taxon>
        <taxon>Roseicella</taxon>
    </lineage>
</organism>
<dbReference type="Pfam" id="PF10082">
    <property type="entry name" value="BBP2_2"/>
    <property type="match status" value="1"/>
</dbReference>
<dbReference type="AlphaFoldDB" id="A0A327M1Y4"/>
<gene>
    <name evidence="2" type="ORF">DOO78_19810</name>
</gene>
<accession>A0A327M1Y4</accession>
<dbReference type="Proteomes" id="UP000249065">
    <property type="component" value="Unassembled WGS sequence"/>
</dbReference>
<dbReference type="OrthoDB" id="7398962at2"/>
<evidence type="ECO:0000313" key="3">
    <source>
        <dbReference type="Proteomes" id="UP000249065"/>
    </source>
</evidence>
<protein>
    <recommendedName>
        <fullName evidence="4">Outer membrane beta-barrel protein</fullName>
    </recommendedName>
</protein>
<proteinExistence type="predicted"/>
<comment type="caution">
    <text evidence="2">The sequence shown here is derived from an EMBL/GenBank/DDBJ whole genome shotgun (WGS) entry which is preliminary data.</text>
</comment>
<keyword evidence="1" id="KW-0732">Signal</keyword>
<feature type="chain" id="PRO_5016426679" description="Outer membrane beta-barrel protein" evidence="1">
    <location>
        <begin position="26"/>
        <end position="425"/>
    </location>
</feature>
<dbReference type="InterPro" id="IPR018759">
    <property type="entry name" value="BBP2_2"/>
</dbReference>
<evidence type="ECO:0000313" key="2">
    <source>
        <dbReference type="EMBL" id="RAI57271.1"/>
    </source>
</evidence>
<evidence type="ECO:0008006" key="4">
    <source>
        <dbReference type="Google" id="ProtNLM"/>
    </source>
</evidence>
<reference evidence="3" key="1">
    <citation type="submission" date="2018-06" db="EMBL/GenBank/DDBJ databases">
        <authorList>
            <person name="Khan S.A."/>
        </authorList>
    </citation>
    <scope>NUCLEOTIDE SEQUENCE [LARGE SCALE GENOMIC DNA]</scope>
    <source>
        <strain evidence="3">DB-1506</strain>
    </source>
</reference>
<sequence length="425" mass="47701">MVSRIPARLAGALLLGAVPVTGALAQQPAAVGITRQDVERGVTVDSRQRRDYDPLGVRLGGFVLNGAVDIGPGFDSNLQGTKNNRKSDGFVDEAVTLKLDSDWTTHALGAFANMDARQYFSNSGFDWTDWELGGYGRYDFNAFSSLEGRYRHIRDHLDVFSPDVQTAGVTRPVPYSSDEFQLNGNTRFNRVGLFGNGYYRTFRYDDFTVNGIRNTVSQNDFDTVAGVIGTNYAFDEGRFATLQFRVQDVSYTQTISHPRDSFTWAVLTGFRYDFDGVWQANVNIGYQERTFKGPGIKPLSGPAVDAQVTWAPTLLTTVRFNVARTIEESIRQNAVSYTRTYGGISVDHEFRRNLIFGGQFRIDYREYPSPNETALDGVFIASARYLLNRSMSLLGTYSYIQRFQATGGFEEFDRNLIQLRLRIAL</sequence>
<evidence type="ECO:0000256" key="1">
    <source>
        <dbReference type="SAM" id="SignalP"/>
    </source>
</evidence>
<name>A0A327M1Y4_9PROT</name>
<dbReference type="EMBL" id="QLIX01000019">
    <property type="protein sequence ID" value="RAI57271.1"/>
    <property type="molecule type" value="Genomic_DNA"/>
</dbReference>
<keyword evidence="3" id="KW-1185">Reference proteome</keyword>